<keyword evidence="1" id="KW-0472">Membrane</keyword>
<feature type="transmembrane region" description="Helical" evidence="1">
    <location>
        <begin position="16"/>
        <end position="35"/>
    </location>
</feature>
<dbReference type="STRING" id="218821.SAMN05421837_101573"/>
<evidence type="ECO:0000256" key="1">
    <source>
        <dbReference type="SAM" id="Phobius"/>
    </source>
</evidence>
<proteinExistence type="predicted"/>
<keyword evidence="1" id="KW-1133">Transmembrane helix</keyword>
<accession>A0A1H5Q4M3</accession>
<feature type="transmembrane region" description="Helical" evidence="1">
    <location>
        <begin position="47"/>
        <end position="65"/>
    </location>
</feature>
<dbReference type="AlphaFoldDB" id="A0A1H5Q4M3"/>
<name>A0A1H5Q4M3_9PSEU</name>
<protein>
    <submittedName>
        <fullName evidence="2">Uncharacterized protein</fullName>
    </submittedName>
</protein>
<dbReference type="EMBL" id="FNUJ01000001">
    <property type="protein sequence ID" value="SEF20844.1"/>
    <property type="molecule type" value="Genomic_DNA"/>
</dbReference>
<dbReference type="RefSeq" id="WP_091388695.1">
    <property type="nucleotide sequence ID" value="NZ_FNUJ01000001.1"/>
</dbReference>
<keyword evidence="3" id="KW-1185">Reference proteome</keyword>
<keyword evidence="1" id="KW-0812">Transmembrane</keyword>
<dbReference type="Proteomes" id="UP000198878">
    <property type="component" value="Unassembled WGS sequence"/>
</dbReference>
<evidence type="ECO:0000313" key="2">
    <source>
        <dbReference type="EMBL" id="SEF20844.1"/>
    </source>
</evidence>
<evidence type="ECO:0000313" key="3">
    <source>
        <dbReference type="Proteomes" id="UP000198878"/>
    </source>
</evidence>
<reference evidence="3" key="1">
    <citation type="submission" date="2016-10" db="EMBL/GenBank/DDBJ databases">
        <authorList>
            <person name="Varghese N."/>
            <person name="Submissions S."/>
        </authorList>
    </citation>
    <scope>NUCLEOTIDE SEQUENCE [LARGE SCALE GENOMIC DNA]</scope>
    <source>
        <strain evidence="3">DSM 44654</strain>
    </source>
</reference>
<organism evidence="2 3">
    <name type="scientific">Amycolatopsis pretoriensis</name>
    <dbReference type="NCBI Taxonomy" id="218821"/>
    <lineage>
        <taxon>Bacteria</taxon>
        <taxon>Bacillati</taxon>
        <taxon>Actinomycetota</taxon>
        <taxon>Actinomycetes</taxon>
        <taxon>Pseudonocardiales</taxon>
        <taxon>Pseudonocardiaceae</taxon>
        <taxon>Amycolatopsis</taxon>
    </lineage>
</organism>
<sequence length="72" mass="7452">MAGQTRWHVIPRTAPLCWLSLAAGVLLLVSSIVTLTTTAARVPVLEVIVAVAAVALIALAGIGLARPDLRGR</sequence>
<gene>
    <name evidence="2" type="ORF">SAMN05421837_101573</name>
</gene>